<evidence type="ECO:0000256" key="1">
    <source>
        <dbReference type="ARBA" id="ARBA00004418"/>
    </source>
</evidence>
<keyword evidence="5" id="KW-0574">Periplasm</keyword>
<evidence type="ECO:0000313" key="8">
    <source>
        <dbReference type="Proteomes" id="UP000186141"/>
    </source>
</evidence>
<comment type="subcellular location">
    <subcellularLocation>
        <location evidence="1">Periplasm</location>
    </subcellularLocation>
</comment>
<dbReference type="CDD" id="cd13603">
    <property type="entry name" value="PBP2_TRAP_Siap_TeaA_like"/>
    <property type="match status" value="1"/>
</dbReference>
<feature type="signal peptide" evidence="6">
    <location>
        <begin position="1"/>
        <end position="29"/>
    </location>
</feature>
<dbReference type="RefSeq" id="WP_076533198.1">
    <property type="nucleotide sequence ID" value="NZ_BMEH01000007.1"/>
</dbReference>
<comment type="similarity">
    <text evidence="2">Belongs to the bacterial solute-binding protein 7 family.</text>
</comment>
<dbReference type="EMBL" id="FTOT01000007">
    <property type="protein sequence ID" value="SIT18104.1"/>
    <property type="molecule type" value="Genomic_DNA"/>
</dbReference>
<feature type="chain" id="PRO_5009943924" evidence="6">
    <location>
        <begin position="30"/>
        <end position="342"/>
    </location>
</feature>
<evidence type="ECO:0000256" key="4">
    <source>
        <dbReference type="ARBA" id="ARBA00022729"/>
    </source>
</evidence>
<name>A0A1N7Q5I5_9RHOB</name>
<dbReference type="Pfam" id="PF03480">
    <property type="entry name" value="DctP"/>
    <property type="match status" value="1"/>
</dbReference>
<reference evidence="7 8" key="1">
    <citation type="submission" date="2017-01" db="EMBL/GenBank/DDBJ databases">
        <authorList>
            <person name="Mah S.A."/>
            <person name="Swanson W.J."/>
            <person name="Moy G.W."/>
            <person name="Vacquier V.D."/>
        </authorList>
    </citation>
    <scope>NUCLEOTIDE SEQUENCE [LARGE SCALE GENOMIC DNA]</scope>
    <source>
        <strain evidence="7 8">DSM 26375</strain>
    </source>
</reference>
<evidence type="ECO:0000256" key="2">
    <source>
        <dbReference type="ARBA" id="ARBA00009023"/>
    </source>
</evidence>
<dbReference type="Proteomes" id="UP000186141">
    <property type="component" value="Unassembled WGS sequence"/>
</dbReference>
<dbReference type="AlphaFoldDB" id="A0A1N7Q5I5"/>
<dbReference type="STRING" id="1086013.SAMN05421774_107116"/>
<sequence length="342" mass="36904">MFATSFTGPLKRAVLGALAIGAMSLPAVAQELRFVHAYPVASQHHRNVEWFTQQVTERTNGEVTFRVFPSAQIMPINQELPGILSGQVAMTYSVAPVVASVEPLWGVFDLPFAFDVELDDMSHAAKFYASDTGGGVLASAMEKRGFKLVTIAPTDYPSSIYLTKNTAPKTLEDVKGLKIRITGGRIAQLTGEALGYSPVAIAGAELVPALSQGVVDGGILPPIYTLDNKLNLKGLMIGPHAWPATTPIIMSLAVFNSLSPENQKIMMDVGAELRERALQTVAENATKAVEELKAGGADVAYFSPEETDRWRDLTKSVWEAFVNDNGPEAQAMLDELARLRSE</sequence>
<dbReference type="Gene3D" id="3.40.190.170">
    <property type="entry name" value="Bacterial extracellular solute-binding protein, family 7"/>
    <property type="match status" value="1"/>
</dbReference>
<accession>A0A1N7Q5I5</accession>
<dbReference type="PANTHER" id="PTHR33376:SF7">
    <property type="entry name" value="C4-DICARBOXYLATE-BINDING PROTEIN DCTB"/>
    <property type="match status" value="1"/>
</dbReference>
<proteinExistence type="inferred from homology"/>
<evidence type="ECO:0000256" key="3">
    <source>
        <dbReference type="ARBA" id="ARBA00022448"/>
    </source>
</evidence>
<dbReference type="GO" id="GO:0055085">
    <property type="term" value="P:transmembrane transport"/>
    <property type="evidence" value="ECO:0007669"/>
    <property type="project" value="InterPro"/>
</dbReference>
<keyword evidence="4 6" id="KW-0732">Signal</keyword>
<dbReference type="InterPro" id="IPR038404">
    <property type="entry name" value="TRAP_DctP_sf"/>
</dbReference>
<organism evidence="7 8">
    <name type="scientific">Gemmobacter megaterium</name>
    <dbReference type="NCBI Taxonomy" id="1086013"/>
    <lineage>
        <taxon>Bacteria</taxon>
        <taxon>Pseudomonadati</taxon>
        <taxon>Pseudomonadota</taxon>
        <taxon>Alphaproteobacteria</taxon>
        <taxon>Rhodobacterales</taxon>
        <taxon>Paracoccaceae</taxon>
        <taxon>Gemmobacter</taxon>
    </lineage>
</organism>
<protein>
    <submittedName>
        <fullName evidence="7">TRAP-type C4-dicarboxylate transport system, substrate-binding protein</fullName>
    </submittedName>
</protein>
<dbReference type="GO" id="GO:0042597">
    <property type="term" value="C:periplasmic space"/>
    <property type="evidence" value="ECO:0007669"/>
    <property type="project" value="UniProtKB-SubCell"/>
</dbReference>
<evidence type="ECO:0000256" key="6">
    <source>
        <dbReference type="SAM" id="SignalP"/>
    </source>
</evidence>
<keyword evidence="3" id="KW-0813">Transport</keyword>
<gene>
    <name evidence="7" type="ORF">SAMN05421774_107116</name>
</gene>
<evidence type="ECO:0000256" key="5">
    <source>
        <dbReference type="ARBA" id="ARBA00022764"/>
    </source>
</evidence>
<dbReference type="OrthoDB" id="8673861at2"/>
<evidence type="ECO:0000313" key="7">
    <source>
        <dbReference type="EMBL" id="SIT18104.1"/>
    </source>
</evidence>
<dbReference type="InterPro" id="IPR018389">
    <property type="entry name" value="DctP_fam"/>
</dbReference>
<dbReference type="NCBIfam" id="NF037995">
    <property type="entry name" value="TRAP_S1"/>
    <property type="match status" value="1"/>
</dbReference>
<dbReference type="PANTHER" id="PTHR33376">
    <property type="match status" value="1"/>
</dbReference>
<keyword evidence="8" id="KW-1185">Reference proteome</keyword>